<evidence type="ECO:0000313" key="11">
    <source>
        <dbReference type="Proteomes" id="UP000297245"/>
    </source>
</evidence>
<keyword evidence="8" id="KW-0503">Monooxygenase</keyword>
<keyword evidence="4 9" id="KW-0349">Heme</keyword>
<dbReference type="GO" id="GO:0020037">
    <property type="term" value="F:heme binding"/>
    <property type="evidence" value="ECO:0007669"/>
    <property type="project" value="InterPro"/>
</dbReference>
<evidence type="ECO:0000256" key="8">
    <source>
        <dbReference type="ARBA" id="ARBA00023033"/>
    </source>
</evidence>
<evidence type="ECO:0000256" key="2">
    <source>
        <dbReference type="ARBA" id="ARBA00005179"/>
    </source>
</evidence>
<name>A0A4S8KPF5_DENBC</name>
<dbReference type="OrthoDB" id="2789670at2759"/>
<dbReference type="InterPro" id="IPR036396">
    <property type="entry name" value="Cyt_P450_sf"/>
</dbReference>
<proteinExistence type="inferred from homology"/>
<evidence type="ECO:0000256" key="5">
    <source>
        <dbReference type="ARBA" id="ARBA00022723"/>
    </source>
</evidence>
<evidence type="ECO:0000313" key="10">
    <source>
        <dbReference type="EMBL" id="THU77188.1"/>
    </source>
</evidence>
<keyword evidence="5 9" id="KW-0479">Metal-binding</keyword>
<reference evidence="10 11" key="1">
    <citation type="journal article" date="2019" name="Nat. Ecol. Evol.">
        <title>Megaphylogeny resolves global patterns of mushroom evolution.</title>
        <authorList>
            <person name="Varga T."/>
            <person name="Krizsan K."/>
            <person name="Foldi C."/>
            <person name="Dima B."/>
            <person name="Sanchez-Garcia M."/>
            <person name="Sanchez-Ramirez S."/>
            <person name="Szollosi G.J."/>
            <person name="Szarkandi J.G."/>
            <person name="Papp V."/>
            <person name="Albert L."/>
            <person name="Andreopoulos W."/>
            <person name="Angelini C."/>
            <person name="Antonin V."/>
            <person name="Barry K.W."/>
            <person name="Bougher N.L."/>
            <person name="Buchanan P."/>
            <person name="Buyck B."/>
            <person name="Bense V."/>
            <person name="Catcheside P."/>
            <person name="Chovatia M."/>
            <person name="Cooper J."/>
            <person name="Damon W."/>
            <person name="Desjardin D."/>
            <person name="Finy P."/>
            <person name="Geml J."/>
            <person name="Haridas S."/>
            <person name="Hughes K."/>
            <person name="Justo A."/>
            <person name="Karasinski D."/>
            <person name="Kautmanova I."/>
            <person name="Kiss B."/>
            <person name="Kocsube S."/>
            <person name="Kotiranta H."/>
            <person name="LaButti K.M."/>
            <person name="Lechner B.E."/>
            <person name="Liimatainen K."/>
            <person name="Lipzen A."/>
            <person name="Lukacs Z."/>
            <person name="Mihaltcheva S."/>
            <person name="Morgado L.N."/>
            <person name="Niskanen T."/>
            <person name="Noordeloos M.E."/>
            <person name="Ohm R.A."/>
            <person name="Ortiz-Santana B."/>
            <person name="Ovrebo C."/>
            <person name="Racz N."/>
            <person name="Riley R."/>
            <person name="Savchenko A."/>
            <person name="Shiryaev A."/>
            <person name="Soop K."/>
            <person name="Spirin V."/>
            <person name="Szebenyi C."/>
            <person name="Tomsovsky M."/>
            <person name="Tulloss R.E."/>
            <person name="Uehling J."/>
            <person name="Grigoriev I.V."/>
            <person name="Vagvolgyi C."/>
            <person name="Papp T."/>
            <person name="Martin F.M."/>
            <person name="Miettinen O."/>
            <person name="Hibbett D.S."/>
            <person name="Nagy L.G."/>
        </authorList>
    </citation>
    <scope>NUCLEOTIDE SEQUENCE [LARGE SCALE GENOMIC DNA]</scope>
    <source>
        <strain evidence="10 11">CBS 962.96</strain>
    </source>
</reference>
<dbReference type="CDD" id="cd11065">
    <property type="entry name" value="CYP64-like"/>
    <property type="match status" value="1"/>
</dbReference>
<dbReference type="InterPro" id="IPR050364">
    <property type="entry name" value="Cytochrome_P450_fung"/>
</dbReference>
<evidence type="ECO:0000256" key="9">
    <source>
        <dbReference type="PIRSR" id="PIRSR602401-1"/>
    </source>
</evidence>
<dbReference type="InterPro" id="IPR002401">
    <property type="entry name" value="Cyt_P450_E_grp-I"/>
</dbReference>
<dbReference type="AlphaFoldDB" id="A0A4S8KPF5"/>
<feature type="binding site" description="axial binding residue" evidence="9">
    <location>
        <position position="409"/>
    </location>
    <ligand>
        <name>heme</name>
        <dbReference type="ChEBI" id="CHEBI:30413"/>
    </ligand>
    <ligandPart>
        <name>Fe</name>
        <dbReference type="ChEBI" id="CHEBI:18248"/>
    </ligandPart>
</feature>
<dbReference type="InterPro" id="IPR001128">
    <property type="entry name" value="Cyt_P450"/>
</dbReference>
<sequence>MRRKLPPGPRGLPWLGNIFQLDKKLWRIFHEWKDVYGPIVTFDLCGQNMIVLNTHKVAMDLLDKRSAIYSDRPHYIVAGDYLCANLMLTLTRYGDLWRRMRRAANLTQSTVKKYHYTQEQEATLLARGLLNDTRQWRKNIERMSASIVISMIYAQPTLNGPNDPSIAMINDLVERGTHAMYPGSFLVEYLTFLDHFPESLAAWKRDAKQWYQKYTTIFTKLYLTVKQNIEDHSSSLCAKMALTKTQHQLEDHESAWLAASLYIAGFETTSSTLAWFLYAMTAFPDVQKRAQEELDRVVGRSRLPALSDMKNLPYVHAIVKEILRWRPVLPMGVSHASIEDDWYEGYFIPKGTILISNVWSMNRDQEIYGADADQFVPERHLDSKGELKIISLEIKEEGHVSYGFGRRVCIGRHVANNSLFIGAATILWSLVLKPELDIDGKPTKLEVNAESEHGVLSHPPNFGYVARPRFAESEMMLQQACDVTVSG</sequence>
<dbReference type="PRINTS" id="PR00463">
    <property type="entry name" value="EP450I"/>
</dbReference>
<protein>
    <submittedName>
        <fullName evidence="10">Cytochrome P450</fullName>
    </submittedName>
</protein>
<dbReference type="SUPFAM" id="SSF48264">
    <property type="entry name" value="Cytochrome P450"/>
    <property type="match status" value="1"/>
</dbReference>
<evidence type="ECO:0000256" key="3">
    <source>
        <dbReference type="ARBA" id="ARBA00010617"/>
    </source>
</evidence>
<dbReference type="GO" id="GO:0005506">
    <property type="term" value="F:iron ion binding"/>
    <property type="evidence" value="ECO:0007669"/>
    <property type="project" value="InterPro"/>
</dbReference>
<evidence type="ECO:0000256" key="7">
    <source>
        <dbReference type="ARBA" id="ARBA00023004"/>
    </source>
</evidence>
<dbReference type="GO" id="GO:0016705">
    <property type="term" value="F:oxidoreductase activity, acting on paired donors, with incorporation or reduction of molecular oxygen"/>
    <property type="evidence" value="ECO:0007669"/>
    <property type="project" value="InterPro"/>
</dbReference>
<dbReference type="GO" id="GO:0004497">
    <property type="term" value="F:monooxygenase activity"/>
    <property type="evidence" value="ECO:0007669"/>
    <property type="project" value="UniProtKB-KW"/>
</dbReference>
<dbReference type="Proteomes" id="UP000297245">
    <property type="component" value="Unassembled WGS sequence"/>
</dbReference>
<keyword evidence="6" id="KW-0560">Oxidoreductase</keyword>
<evidence type="ECO:0000256" key="6">
    <source>
        <dbReference type="ARBA" id="ARBA00023002"/>
    </source>
</evidence>
<dbReference type="PRINTS" id="PR00385">
    <property type="entry name" value="P450"/>
</dbReference>
<gene>
    <name evidence="10" type="ORF">K435DRAFT_893444</name>
</gene>
<dbReference type="PANTHER" id="PTHR46300">
    <property type="entry name" value="P450, PUTATIVE (EUROFUNG)-RELATED-RELATED"/>
    <property type="match status" value="1"/>
</dbReference>
<dbReference type="Gene3D" id="1.10.630.10">
    <property type="entry name" value="Cytochrome P450"/>
    <property type="match status" value="1"/>
</dbReference>
<comment type="similarity">
    <text evidence="3">Belongs to the cytochrome P450 family.</text>
</comment>
<keyword evidence="7 9" id="KW-0408">Iron</keyword>
<evidence type="ECO:0000256" key="4">
    <source>
        <dbReference type="ARBA" id="ARBA00022617"/>
    </source>
</evidence>
<dbReference type="PANTHER" id="PTHR46300:SF7">
    <property type="entry name" value="P450, PUTATIVE (EUROFUNG)-RELATED"/>
    <property type="match status" value="1"/>
</dbReference>
<comment type="pathway">
    <text evidence="2">Secondary metabolite biosynthesis.</text>
</comment>
<evidence type="ECO:0000256" key="1">
    <source>
        <dbReference type="ARBA" id="ARBA00001971"/>
    </source>
</evidence>
<accession>A0A4S8KPF5</accession>
<dbReference type="Pfam" id="PF00067">
    <property type="entry name" value="p450"/>
    <property type="match status" value="1"/>
</dbReference>
<organism evidence="10 11">
    <name type="scientific">Dendrothele bispora (strain CBS 962.96)</name>
    <dbReference type="NCBI Taxonomy" id="1314807"/>
    <lineage>
        <taxon>Eukaryota</taxon>
        <taxon>Fungi</taxon>
        <taxon>Dikarya</taxon>
        <taxon>Basidiomycota</taxon>
        <taxon>Agaricomycotina</taxon>
        <taxon>Agaricomycetes</taxon>
        <taxon>Agaricomycetidae</taxon>
        <taxon>Agaricales</taxon>
        <taxon>Agaricales incertae sedis</taxon>
        <taxon>Dendrothele</taxon>
    </lineage>
</organism>
<keyword evidence="11" id="KW-1185">Reference proteome</keyword>
<comment type="cofactor">
    <cofactor evidence="1 9">
        <name>heme</name>
        <dbReference type="ChEBI" id="CHEBI:30413"/>
    </cofactor>
</comment>
<dbReference type="EMBL" id="ML180521">
    <property type="protein sequence ID" value="THU77188.1"/>
    <property type="molecule type" value="Genomic_DNA"/>
</dbReference>